<comment type="caution">
    <text evidence="1">The sequence shown here is derived from an EMBL/GenBank/DDBJ whole genome shotgun (WGS) entry which is preliminary data.</text>
</comment>
<keyword evidence="2" id="KW-1185">Reference proteome</keyword>
<organism evidence="1 2">
    <name type="scientific">Cercophora newfieldiana</name>
    <dbReference type="NCBI Taxonomy" id="92897"/>
    <lineage>
        <taxon>Eukaryota</taxon>
        <taxon>Fungi</taxon>
        <taxon>Dikarya</taxon>
        <taxon>Ascomycota</taxon>
        <taxon>Pezizomycotina</taxon>
        <taxon>Sordariomycetes</taxon>
        <taxon>Sordariomycetidae</taxon>
        <taxon>Sordariales</taxon>
        <taxon>Lasiosphaeriaceae</taxon>
        <taxon>Cercophora</taxon>
    </lineage>
</organism>
<name>A0AA39XRR3_9PEZI</name>
<sequence length="210" mass="22350">MACFLFGCLRIQCRDLLGSWGVVWGGGYSTSDGWASEMAGTGGRKKCQSRSDLASLPCRPPLVAAGWSSSRAGAWSSELLLDVALAALLDCLRAAARTPLARRSPAVWFGPVGHGTKNGSCSGCVVCFWLVALLPTAHRPGWVAGLQQRVRGDWAEAGGKGGGSGRKTAKRACGRMRCVGWPQKDGQWDKRRDGARFGRVLARTLGEKSN</sequence>
<evidence type="ECO:0000313" key="1">
    <source>
        <dbReference type="EMBL" id="KAK0638904.1"/>
    </source>
</evidence>
<dbReference type="AlphaFoldDB" id="A0AA39XRR3"/>
<protein>
    <submittedName>
        <fullName evidence="1">Uncharacterized protein</fullName>
    </submittedName>
</protein>
<accession>A0AA39XRR3</accession>
<proteinExistence type="predicted"/>
<evidence type="ECO:0000313" key="2">
    <source>
        <dbReference type="Proteomes" id="UP001174936"/>
    </source>
</evidence>
<reference evidence="1" key="1">
    <citation type="submission" date="2023-06" db="EMBL/GenBank/DDBJ databases">
        <title>Genome-scale phylogeny and comparative genomics of the fungal order Sordariales.</title>
        <authorList>
            <consortium name="Lawrence Berkeley National Laboratory"/>
            <person name="Hensen N."/>
            <person name="Bonometti L."/>
            <person name="Westerberg I."/>
            <person name="Brannstrom I.O."/>
            <person name="Guillou S."/>
            <person name="Cros-Aarteil S."/>
            <person name="Calhoun S."/>
            <person name="Haridas S."/>
            <person name="Kuo A."/>
            <person name="Mondo S."/>
            <person name="Pangilinan J."/>
            <person name="Riley R."/>
            <person name="Labutti K."/>
            <person name="Andreopoulos B."/>
            <person name="Lipzen A."/>
            <person name="Chen C."/>
            <person name="Yanf M."/>
            <person name="Daum C."/>
            <person name="Ng V."/>
            <person name="Clum A."/>
            <person name="Steindorff A."/>
            <person name="Ohm R."/>
            <person name="Martin F."/>
            <person name="Silar P."/>
            <person name="Natvig D."/>
            <person name="Lalanne C."/>
            <person name="Gautier V."/>
            <person name="Ament-Velasquez S.L."/>
            <person name="Kruys A."/>
            <person name="Hutchinson M.I."/>
            <person name="Powell A.J."/>
            <person name="Barry K."/>
            <person name="Miller A.N."/>
            <person name="Grigoriev I.V."/>
            <person name="Debuchy R."/>
            <person name="Gladieux P."/>
            <person name="Thoren M.H."/>
            <person name="Johannesson H."/>
        </authorList>
    </citation>
    <scope>NUCLEOTIDE SEQUENCE</scope>
    <source>
        <strain evidence="1">SMH2532-1</strain>
    </source>
</reference>
<dbReference type="EMBL" id="JAULSV010000007">
    <property type="protein sequence ID" value="KAK0638904.1"/>
    <property type="molecule type" value="Genomic_DNA"/>
</dbReference>
<dbReference type="Proteomes" id="UP001174936">
    <property type="component" value="Unassembled WGS sequence"/>
</dbReference>
<gene>
    <name evidence="1" type="ORF">B0T16DRAFT_234533</name>
</gene>